<accession>A0AAD5WV53</accession>
<name>A0AAD5WV53_9PEZI</name>
<feature type="region of interest" description="Disordered" evidence="1">
    <location>
        <begin position="182"/>
        <end position="283"/>
    </location>
</feature>
<evidence type="ECO:0000313" key="2">
    <source>
        <dbReference type="EMBL" id="KAJ2903796.1"/>
    </source>
</evidence>
<feature type="region of interest" description="Disordered" evidence="1">
    <location>
        <begin position="308"/>
        <end position="384"/>
    </location>
</feature>
<sequence>MPDPGGGADVLVAGKFQVDAQVGSEASAGIHAVAIEEGSGEQVAGEQSGYLYSGDGGISLSTTVINGVRVSDGFPTSQLRVSVIEEEDYGDVMEKEQADAYGIKEVASGSEYRLSWVWTDGWRSRLRKAGDVVEKARWEFRVEDATRLRPKLQSHLGRVGMIGARAKLVHGSSTHVHAAQAVKKGRWDLPTTHKPPPSKPPAATSISKWKAPAMASATGTNSRVSGPPSQEPQLLHPKPELDKPLPPLPPPEYDPTAYMSSSTERHRRSPFTQASPTPILSLFPPLSAARSRDRSISFNAPQPLSSRAEFRDLPSLKPRAASSPNPRTNFSRPLQPVAGASSFHLRSILKPPREPTVSTASSFMRTVWPGSSSSQRRKKGRKSVTFGDVSVVEWDR</sequence>
<evidence type="ECO:0000256" key="1">
    <source>
        <dbReference type="SAM" id="MobiDB-lite"/>
    </source>
</evidence>
<dbReference type="EMBL" id="JAKWBI020000071">
    <property type="protein sequence ID" value="KAJ2903796.1"/>
    <property type="molecule type" value="Genomic_DNA"/>
</dbReference>
<gene>
    <name evidence="2" type="ORF">MKZ38_009362</name>
</gene>
<comment type="caution">
    <text evidence="2">The sequence shown here is derived from an EMBL/GenBank/DDBJ whole genome shotgun (WGS) entry which is preliminary data.</text>
</comment>
<reference evidence="2" key="1">
    <citation type="submission" date="2022-07" db="EMBL/GenBank/DDBJ databases">
        <title>Draft genome sequence of Zalerion maritima ATCC 34329, a (micro)plastics degrading marine fungus.</title>
        <authorList>
            <person name="Paco A."/>
            <person name="Goncalves M.F.M."/>
            <person name="Rocha-Santos T.A.P."/>
            <person name="Alves A."/>
        </authorList>
    </citation>
    <scope>NUCLEOTIDE SEQUENCE</scope>
    <source>
        <strain evidence="2">ATCC 34329</strain>
    </source>
</reference>
<feature type="compositionally biased region" description="Polar residues" evidence="1">
    <location>
        <begin position="322"/>
        <end position="332"/>
    </location>
</feature>
<dbReference type="AlphaFoldDB" id="A0AAD5WV53"/>
<feature type="compositionally biased region" description="Pro residues" evidence="1">
    <location>
        <begin position="244"/>
        <end position="253"/>
    </location>
</feature>
<organism evidence="2 3">
    <name type="scientific">Zalerion maritima</name>
    <dbReference type="NCBI Taxonomy" id="339359"/>
    <lineage>
        <taxon>Eukaryota</taxon>
        <taxon>Fungi</taxon>
        <taxon>Dikarya</taxon>
        <taxon>Ascomycota</taxon>
        <taxon>Pezizomycotina</taxon>
        <taxon>Sordariomycetes</taxon>
        <taxon>Lulworthiomycetidae</taxon>
        <taxon>Lulworthiales</taxon>
        <taxon>Lulworthiaceae</taxon>
        <taxon>Zalerion</taxon>
    </lineage>
</organism>
<proteinExistence type="predicted"/>
<dbReference type="Proteomes" id="UP001201980">
    <property type="component" value="Unassembled WGS sequence"/>
</dbReference>
<protein>
    <submittedName>
        <fullName evidence="2">Uncharacterized protein</fullName>
    </submittedName>
</protein>
<keyword evidence="3" id="KW-1185">Reference proteome</keyword>
<evidence type="ECO:0000313" key="3">
    <source>
        <dbReference type="Proteomes" id="UP001201980"/>
    </source>
</evidence>
<feature type="compositionally biased region" description="Polar residues" evidence="1">
    <location>
        <begin position="217"/>
        <end position="232"/>
    </location>
</feature>